<dbReference type="EMBL" id="JADBEF010000001">
    <property type="protein sequence ID" value="MBE1558587.1"/>
    <property type="molecule type" value="Genomic_DNA"/>
</dbReference>
<dbReference type="RefSeq" id="WP_192773985.1">
    <property type="nucleotide sequence ID" value="NZ_BAAASY010000003.1"/>
</dbReference>
<evidence type="ECO:0000313" key="2">
    <source>
        <dbReference type="EMBL" id="MBE1558587.1"/>
    </source>
</evidence>
<evidence type="ECO:0000313" key="3">
    <source>
        <dbReference type="Proteomes" id="UP000661607"/>
    </source>
</evidence>
<reference evidence="2 3" key="1">
    <citation type="submission" date="2020-10" db="EMBL/GenBank/DDBJ databases">
        <title>Sequencing the genomes of 1000 actinobacteria strains.</title>
        <authorList>
            <person name="Klenk H.-P."/>
        </authorList>
    </citation>
    <scope>NUCLEOTIDE SEQUENCE [LARGE SCALE GENOMIC DNA]</scope>
    <source>
        <strain evidence="2 3">DSM 43748</strain>
    </source>
</reference>
<feature type="region of interest" description="Disordered" evidence="1">
    <location>
        <begin position="1"/>
        <end position="24"/>
    </location>
</feature>
<keyword evidence="3" id="KW-1185">Reference proteome</keyword>
<evidence type="ECO:0000256" key="1">
    <source>
        <dbReference type="SAM" id="MobiDB-lite"/>
    </source>
</evidence>
<gene>
    <name evidence="2" type="ORF">H4W81_001366</name>
</gene>
<organism evidence="2 3">
    <name type="scientific">Nonomuraea africana</name>
    <dbReference type="NCBI Taxonomy" id="46171"/>
    <lineage>
        <taxon>Bacteria</taxon>
        <taxon>Bacillati</taxon>
        <taxon>Actinomycetota</taxon>
        <taxon>Actinomycetes</taxon>
        <taxon>Streptosporangiales</taxon>
        <taxon>Streptosporangiaceae</taxon>
        <taxon>Nonomuraea</taxon>
    </lineage>
</organism>
<name>A0ABR9K9B6_9ACTN</name>
<evidence type="ECO:0008006" key="4">
    <source>
        <dbReference type="Google" id="ProtNLM"/>
    </source>
</evidence>
<dbReference type="Proteomes" id="UP000661607">
    <property type="component" value="Unassembled WGS sequence"/>
</dbReference>
<accession>A0ABR9K9B6</accession>
<sequence length="323" mass="34569">MIERRSPSAPDAPSEGGGRSAQARRARVAAGLSELERWLADQVRKGLAAASESEWQHLARRLVDAQAPGAAAMVGALGEARSAADWPERLLAQITMLHLLAAGHRRLDELPDDLAQTVRTRVGYLVTREKVLAGPAVRDLWHVVGRRDEIQDRLVARRVWLLGRRTGRAALVLTFAPIGHPLDDSLVTGEVLDASLAFYPGAAPLRALVATRFDEPVATRLDEPVAPGVGEPVPPGMSEDEALDTVAKALAGDPWTDSWPLVLAAALPTAATLGGLPLHPRVATPWRLIALSGGRPLTVAVEWTPRGLVPLTAWDEHGQAVIL</sequence>
<protein>
    <recommendedName>
        <fullName evidence="4">SWIM zinc finger family protein</fullName>
    </recommendedName>
</protein>
<comment type="caution">
    <text evidence="2">The sequence shown here is derived from an EMBL/GenBank/DDBJ whole genome shotgun (WGS) entry which is preliminary data.</text>
</comment>
<proteinExistence type="predicted"/>